<dbReference type="EMBL" id="JH993072">
    <property type="protein sequence ID" value="EKX36541.1"/>
    <property type="molecule type" value="Genomic_DNA"/>
</dbReference>
<dbReference type="PaxDb" id="55529-EKX36541"/>
<reference evidence="3" key="3">
    <citation type="submission" date="2016-03" db="UniProtKB">
        <authorList>
            <consortium name="EnsemblProtists"/>
        </authorList>
    </citation>
    <scope>IDENTIFICATION</scope>
</reference>
<reference evidence="2 4" key="1">
    <citation type="journal article" date="2012" name="Nature">
        <title>Algal genomes reveal evolutionary mosaicism and the fate of nucleomorphs.</title>
        <authorList>
            <consortium name="DOE Joint Genome Institute"/>
            <person name="Curtis B.A."/>
            <person name="Tanifuji G."/>
            <person name="Burki F."/>
            <person name="Gruber A."/>
            <person name="Irimia M."/>
            <person name="Maruyama S."/>
            <person name="Arias M.C."/>
            <person name="Ball S.G."/>
            <person name="Gile G.H."/>
            <person name="Hirakawa Y."/>
            <person name="Hopkins J.F."/>
            <person name="Kuo A."/>
            <person name="Rensing S.A."/>
            <person name="Schmutz J."/>
            <person name="Symeonidi A."/>
            <person name="Elias M."/>
            <person name="Eveleigh R.J."/>
            <person name="Herman E.K."/>
            <person name="Klute M.J."/>
            <person name="Nakayama T."/>
            <person name="Obornik M."/>
            <person name="Reyes-Prieto A."/>
            <person name="Armbrust E.V."/>
            <person name="Aves S.J."/>
            <person name="Beiko R.G."/>
            <person name="Coutinho P."/>
            <person name="Dacks J.B."/>
            <person name="Durnford D.G."/>
            <person name="Fast N.M."/>
            <person name="Green B.R."/>
            <person name="Grisdale C.J."/>
            <person name="Hempel F."/>
            <person name="Henrissat B."/>
            <person name="Hoppner M.P."/>
            <person name="Ishida K."/>
            <person name="Kim E."/>
            <person name="Koreny L."/>
            <person name="Kroth P.G."/>
            <person name="Liu Y."/>
            <person name="Malik S.B."/>
            <person name="Maier U.G."/>
            <person name="McRose D."/>
            <person name="Mock T."/>
            <person name="Neilson J.A."/>
            <person name="Onodera N.T."/>
            <person name="Poole A.M."/>
            <person name="Pritham E.J."/>
            <person name="Richards T.A."/>
            <person name="Rocap G."/>
            <person name="Roy S.W."/>
            <person name="Sarai C."/>
            <person name="Schaack S."/>
            <person name="Shirato S."/>
            <person name="Slamovits C.H."/>
            <person name="Spencer D.F."/>
            <person name="Suzuki S."/>
            <person name="Worden A.Z."/>
            <person name="Zauner S."/>
            <person name="Barry K."/>
            <person name="Bell C."/>
            <person name="Bharti A.K."/>
            <person name="Crow J.A."/>
            <person name="Grimwood J."/>
            <person name="Kramer R."/>
            <person name="Lindquist E."/>
            <person name="Lucas S."/>
            <person name="Salamov A."/>
            <person name="McFadden G.I."/>
            <person name="Lane C.E."/>
            <person name="Keeling P.J."/>
            <person name="Gray M.W."/>
            <person name="Grigoriev I.V."/>
            <person name="Archibald J.M."/>
        </authorList>
    </citation>
    <scope>NUCLEOTIDE SEQUENCE</scope>
    <source>
        <strain evidence="2 4">CCMP2712</strain>
    </source>
</reference>
<organism evidence="2">
    <name type="scientific">Guillardia theta (strain CCMP2712)</name>
    <name type="common">Cryptophyte</name>
    <dbReference type="NCBI Taxonomy" id="905079"/>
    <lineage>
        <taxon>Eukaryota</taxon>
        <taxon>Cryptophyceae</taxon>
        <taxon>Pyrenomonadales</taxon>
        <taxon>Geminigeraceae</taxon>
        <taxon>Guillardia</taxon>
    </lineage>
</organism>
<protein>
    <submittedName>
        <fullName evidence="2 3">Uncharacterized protein</fullName>
    </submittedName>
</protein>
<dbReference type="RefSeq" id="XP_005823521.1">
    <property type="nucleotide sequence ID" value="XM_005823464.1"/>
</dbReference>
<evidence type="ECO:0000313" key="2">
    <source>
        <dbReference type="EMBL" id="EKX36541.1"/>
    </source>
</evidence>
<proteinExistence type="predicted"/>
<dbReference type="GeneID" id="17293286"/>
<sequence>MYDIGMSLNNVSAFISTQRGTRAVVPNGAEGKVVVSTGLHAGQDMFRLVGPPGFSPKMIQHLLLRSNKQICEKVDLILNNIYKRGNGYVAMFMCIVAAAAAASAAAAAFDARYCLMSPGYVLKSLLTAIMEDCDLETVCSPKYARVCEQAMKAGTEEVEKEREQVHAAIKHILVSRRLVLFVAHDLARIVEATSEVDNPNDPILFPVDSILYDMCR</sequence>
<feature type="transmembrane region" description="Helical" evidence="1">
    <location>
        <begin position="88"/>
        <end position="109"/>
    </location>
</feature>
<accession>L1IJX6</accession>
<evidence type="ECO:0000313" key="3">
    <source>
        <dbReference type="EnsemblProtists" id="EKX36541"/>
    </source>
</evidence>
<keyword evidence="1" id="KW-0812">Transmembrane</keyword>
<dbReference type="Proteomes" id="UP000011087">
    <property type="component" value="Unassembled WGS sequence"/>
</dbReference>
<dbReference type="EnsemblProtists" id="EKX36541">
    <property type="protein sequence ID" value="EKX36541"/>
    <property type="gene ID" value="GUITHDRAFT_117322"/>
</dbReference>
<gene>
    <name evidence="2" type="ORF">GUITHDRAFT_117322</name>
</gene>
<evidence type="ECO:0000313" key="4">
    <source>
        <dbReference type="Proteomes" id="UP000011087"/>
    </source>
</evidence>
<dbReference type="KEGG" id="gtt:GUITHDRAFT_117322"/>
<keyword evidence="1" id="KW-0472">Membrane</keyword>
<dbReference type="HOGENOM" id="CLU_1279769_0_0_1"/>
<keyword evidence="1" id="KW-1133">Transmembrane helix</keyword>
<keyword evidence="4" id="KW-1185">Reference proteome</keyword>
<name>L1IJX6_GUITC</name>
<evidence type="ECO:0000256" key="1">
    <source>
        <dbReference type="SAM" id="Phobius"/>
    </source>
</evidence>
<reference evidence="4" key="2">
    <citation type="submission" date="2012-11" db="EMBL/GenBank/DDBJ databases">
        <authorList>
            <person name="Kuo A."/>
            <person name="Curtis B.A."/>
            <person name="Tanifuji G."/>
            <person name="Burki F."/>
            <person name="Gruber A."/>
            <person name="Irimia M."/>
            <person name="Maruyama S."/>
            <person name="Arias M.C."/>
            <person name="Ball S.G."/>
            <person name="Gile G.H."/>
            <person name="Hirakawa Y."/>
            <person name="Hopkins J.F."/>
            <person name="Rensing S.A."/>
            <person name="Schmutz J."/>
            <person name="Symeonidi A."/>
            <person name="Elias M."/>
            <person name="Eveleigh R.J."/>
            <person name="Herman E.K."/>
            <person name="Klute M.J."/>
            <person name="Nakayama T."/>
            <person name="Obornik M."/>
            <person name="Reyes-Prieto A."/>
            <person name="Armbrust E.V."/>
            <person name="Aves S.J."/>
            <person name="Beiko R.G."/>
            <person name="Coutinho P."/>
            <person name="Dacks J.B."/>
            <person name="Durnford D.G."/>
            <person name="Fast N.M."/>
            <person name="Green B.R."/>
            <person name="Grisdale C."/>
            <person name="Hempe F."/>
            <person name="Henrissat B."/>
            <person name="Hoppner M.P."/>
            <person name="Ishida K.-I."/>
            <person name="Kim E."/>
            <person name="Koreny L."/>
            <person name="Kroth P.G."/>
            <person name="Liu Y."/>
            <person name="Malik S.-B."/>
            <person name="Maier U.G."/>
            <person name="McRose D."/>
            <person name="Mock T."/>
            <person name="Neilson J.A."/>
            <person name="Onodera N.T."/>
            <person name="Poole A.M."/>
            <person name="Pritham E.J."/>
            <person name="Richards T.A."/>
            <person name="Rocap G."/>
            <person name="Roy S.W."/>
            <person name="Sarai C."/>
            <person name="Schaack S."/>
            <person name="Shirato S."/>
            <person name="Slamovits C.H."/>
            <person name="Spencer D.F."/>
            <person name="Suzuki S."/>
            <person name="Worden A.Z."/>
            <person name="Zauner S."/>
            <person name="Barry K."/>
            <person name="Bell C."/>
            <person name="Bharti A.K."/>
            <person name="Crow J.A."/>
            <person name="Grimwood J."/>
            <person name="Kramer R."/>
            <person name="Lindquist E."/>
            <person name="Lucas S."/>
            <person name="Salamov A."/>
            <person name="McFadden G.I."/>
            <person name="Lane C.E."/>
            <person name="Keeling P.J."/>
            <person name="Gray M.W."/>
            <person name="Grigoriev I.V."/>
            <person name="Archibald J.M."/>
        </authorList>
    </citation>
    <scope>NUCLEOTIDE SEQUENCE</scope>
    <source>
        <strain evidence="4">CCMP2712</strain>
    </source>
</reference>
<dbReference type="AlphaFoldDB" id="L1IJX6"/>